<dbReference type="Pfam" id="PF10513">
    <property type="entry name" value="EPL1"/>
    <property type="match status" value="1"/>
</dbReference>
<dbReference type="InterPro" id="IPR024943">
    <property type="entry name" value="Enhancer_polycomb"/>
</dbReference>
<dbReference type="PANTHER" id="PTHR14898">
    <property type="entry name" value="ENHANCER OF POLYCOMB"/>
    <property type="match status" value="1"/>
</dbReference>
<evidence type="ECO:0000256" key="7">
    <source>
        <dbReference type="SAM" id="MobiDB-lite"/>
    </source>
</evidence>
<proteinExistence type="inferred from homology"/>
<feature type="domain" description="Enhancer of polycomb-like N-terminal" evidence="8">
    <location>
        <begin position="537"/>
        <end position="624"/>
    </location>
</feature>
<organism evidence="9">
    <name type="scientific">Eucalyptus grandis</name>
    <name type="common">Flooded gum</name>
    <dbReference type="NCBI Taxonomy" id="71139"/>
    <lineage>
        <taxon>Eukaryota</taxon>
        <taxon>Viridiplantae</taxon>
        <taxon>Streptophyta</taxon>
        <taxon>Embryophyta</taxon>
        <taxon>Tracheophyta</taxon>
        <taxon>Spermatophyta</taxon>
        <taxon>Magnoliopsida</taxon>
        <taxon>eudicotyledons</taxon>
        <taxon>Gunneridae</taxon>
        <taxon>Pentapetalae</taxon>
        <taxon>rosids</taxon>
        <taxon>malvids</taxon>
        <taxon>Myrtales</taxon>
        <taxon>Myrtaceae</taxon>
        <taxon>Myrtoideae</taxon>
        <taxon>Eucalypteae</taxon>
        <taxon>Eucalyptus</taxon>
    </lineage>
</organism>
<name>A0A059BG67_EUCGR</name>
<protein>
    <recommendedName>
        <fullName evidence="6">Enhancer of polycomb-like protein</fullName>
    </recommendedName>
</protein>
<dbReference type="GO" id="GO:0005634">
    <property type="term" value="C:nucleus"/>
    <property type="evidence" value="ECO:0007669"/>
    <property type="project" value="UniProtKB-SubCell"/>
</dbReference>
<gene>
    <name evidence="9" type="ORF">EUGRSUZ_G02706</name>
</gene>
<evidence type="ECO:0000256" key="2">
    <source>
        <dbReference type="ARBA" id="ARBA00008035"/>
    </source>
</evidence>
<dbReference type="Gramene" id="KCW65222">
    <property type="protein sequence ID" value="KCW65222"/>
    <property type="gene ID" value="EUGRSUZ_G02706"/>
</dbReference>
<sequence length="791" mass="88612">MPSVGMRRTTRVFGVVKGVDGARVLRSGRRLWPESGEGKLRKGGGGERDEWFSIMDSRGGGGGNGVVGVGLKSKQVGLAKNVSPKREVAVIEMGDDEFENPDVKTESLIGRDNEDRMTGIVYSRKRKREAVPGFEIGDGKKYGIHFSRRQKRKSGDAQGEDLQGPRALSVVLELPHRENSAVVGLLRSILQYMKRVCIRLSALSKLVMSEPLRGVYALHGIHFSRDCASIISSGTCKFFGSRQFTPIFCVDFSAVPFCFMYMHHRMLLRHQLVPLAPVNNSALVQTNDGLVTVEEEELSDEDYSFLPSESKSASNVEVTGSELRLHVSSRGAKVDNRSPQHRYGSNSRGIRKRRSQLRSRRRVRNPSLACVRKCNGALASDLVSAKKNGFPFSSIISGDKRRSVRTRSAGSIDEMSATVTRVQQDTDILSCNANLLISDSDKCSREESGNVMLELLGSGEWSLVFKSGGVVRYAHKAQEAMKPSFSNRFTHAMVWTGDNGWKLEFPDRDDWSKFKDLYKECFERNKHVVSPKAPPVKIIPVPGVCEVVGYGEENSVPFTRPENYITLSADEVSRAMASKTASYDMDCEDEDWLHKFNDEFFAENDLAERVSEDTFELMIDAFEKAFYCNPHDFLNDKPDPNLRLDIERKDVVEAVYRYWMKKRKQRRLALVRLFQGHQSRKAPLVPKPALRKRRSFKRQGSQHGRGKQPGLLQAMAAERDAIEEQSALRKVEEARASANRSMELAIVKRQRAQSLMGNADLAAYRATVALRIAEAAQVMESPDAAAAHFLD</sequence>
<comment type="subcellular location">
    <subcellularLocation>
        <location evidence="1 6">Nucleus</location>
    </subcellularLocation>
</comment>
<feature type="region of interest" description="Disordered" evidence="7">
    <location>
        <begin position="688"/>
        <end position="710"/>
    </location>
</feature>
<dbReference type="InParanoid" id="A0A059BG67"/>
<evidence type="ECO:0000256" key="3">
    <source>
        <dbReference type="ARBA" id="ARBA00023015"/>
    </source>
</evidence>
<feature type="compositionally biased region" description="Basic residues" evidence="7">
    <location>
        <begin position="349"/>
        <end position="364"/>
    </location>
</feature>
<keyword evidence="5 6" id="KW-0539">Nucleus</keyword>
<evidence type="ECO:0000313" key="9">
    <source>
        <dbReference type="EMBL" id="KCW65222.1"/>
    </source>
</evidence>
<keyword evidence="3 6" id="KW-0805">Transcription regulation</keyword>
<feature type="region of interest" description="Disordered" evidence="7">
    <location>
        <begin position="328"/>
        <end position="364"/>
    </location>
</feature>
<dbReference type="InterPro" id="IPR019542">
    <property type="entry name" value="Enhancer_polycomb-like_N"/>
</dbReference>
<dbReference type="eggNOG" id="KOG2261">
    <property type="taxonomic scope" value="Eukaryota"/>
</dbReference>
<dbReference type="AlphaFoldDB" id="A0A059BG67"/>
<evidence type="ECO:0000256" key="4">
    <source>
        <dbReference type="ARBA" id="ARBA00023163"/>
    </source>
</evidence>
<comment type="similarity">
    <text evidence="2 6">Belongs to the enhancer of polycomb family.</text>
</comment>
<dbReference type="STRING" id="71139.A0A059BG67"/>
<dbReference type="GO" id="GO:0006357">
    <property type="term" value="P:regulation of transcription by RNA polymerase II"/>
    <property type="evidence" value="ECO:0000318"/>
    <property type="project" value="GO_Central"/>
</dbReference>
<evidence type="ECO:0000259" key="8">
    <source>
        <dbReference type="Pfam" id="PF10513"/>
    </source>
</evidence>
<reference evidence="9" key="1">
    <citation type="submission" date="2013-07" db="EMBL/GenBank/DDBJ databases">
        <title>The genome of Eucalyptus grandis.</title>
        <authorList>
            <person name="Schmutz J."/>
            <person name="Hayes R."/>
            <person name="Myburg A."/>
            <person name="Tuskan G."/>
            <person name="Grattapaglia D."/>
            <person name="Rokhsar D.S."/>
        </authorList>
    </citation>
    <scope>NUCLEOTIDE SEQUENCE</scope>
    <source>
        <tissue evidence="9">Leaf extractions</tissue>
    </source>
</reference>
<evidence type="ECO:0000256" key="1">
    <source>
        <dbReference type="ARBA" id="ARBA00004123"/>
    </source>
</evidence>
<evidence type="ECO:0000256" key="6">
    <source>
        <dbReference type="RuleBase" id="RU361124"/>
    </source>
</evidence>
<accession>A0A059BG67</accession>
<dbReference type="GO" id="GO:0032777">
    <property type="term" value="C:piccolo histone acetyltransferase complex"/>
    <property type="evidence" value="ECO:0000318"/>
    <property type="project" value="GO_Central"/>
</dbReference>
<dbReference type="FunCoup" id="A0A059BG67">
    <property type="interactions" value="1937"/>
</dbReference>
<dbReference type="GO" id="GO:0035267">
    <property type="term" value="C:NuA4 histone acetyltransferase complex"/>
    <property type="evidence" value="ECO:0007669"/>
    <property type="project" value="InterPro"/>
</dbReference>
<evidence type="ECO:0000256" key="5">
    <source>
        <dbReference type="ARBA" id="ARBA00023242"/>
    </source>
</evidence>
<dbReference type="EMBL" id="KK198759">
    <property type="protein sequence ID" value="KCW65222.1"/>
    <property type="molecule type" value="Genomic_DNA"/>
</dbReference>
<keyword evidence="4 6" id="KW-0804">Transcription</keyword>
<dbReference type="OMA" id="WLKKFNS"/>